<organism evidence="2 3">
    <name type="scientific">Coemansia interrupta</name>
    <dbReference type="NCBI Taxonomy" id="1126814"/>
    <lineage>
        <taxon>Eukaryota</taxon>
        <taxon>Fungi</taxon>
        <taxon>Fungi incertae sedis</taxon>
        <taxon>Zoopagomycota</taxon>
        <taxon>Kickxellomycotina</taxon>
        <taxon>Kickxellomycetes</taxon>
        <taxon>Kickxellales</taxon>
        <taxon>Kickxellaceae</taxon>
        <taxon>Coemansia</taxon>
    </lineage>
</organism>
<reference evidence="2" key="1">
    <citation type="submission" date="2022-07" db="EMBL/GenBank/DDBJ databases">
        <title>Phylogenomic reconstructions and comparative analyses of Kickxellomycotina fungi.</title>
        <authorList>
            <person name="Reynolds N.K."/>
            <person name="Stajich J.E."/>
            <person name="Barry K."/>
            <person name="Grigoriev I.V."/>
            <person name="Crous P."/>
            <person name="Smith M.E."/>
        </authorList>
    </citation>
    <scope>NUCLEOTIDE SEQUENCE</scope>
    <source>
        <strain evidence="2">BCRC 34489</strain>
    </source>
</reference>
<feature type="region of interest" description="Disordered" evidence="1">
    <location>
        <begin position="131"/>
        <end position="187"/>
    </location>
</feature>
<feature type="region of interest" description="Disordered" evidence="1">
    <location>
        <begin position="35"/>
        <end position="56"/>
    </location>
</feature>
<dbReference type="EMBL" id="JANBUM010000441">
    <property type="protein sequence ID" value="KAJ2777096.1"/>
    <property type="molecule type" value="Genomic_DNA"/>
</dbReference>
<dbReference type="OrthoDB" id="5587759at2759"/>
<feature type="region of interest" description="Disordered" evidence="1">
    <location>
        <begin position="1"/>
        <end position="23"/>
    </location>
</feature>
<protein>
    <submittedName>
        <fullName evidence="2">Uncharacterized protein</fullName>
    </submittedName>
</protein>
<feature type="compositionally biased region" description="Polar residues" evidence="1">
    <location>
        <begin position="144"/>
        <end position="158"/>
    </location>
</feature>
<name>A0A9W8LEG9_9FUNG</name>
<feature type="compositionally biased region" description="Low complexity" evidence="1">
    <location>
        <begin position="324"/>
        <end position="336"/>
    </location>
</feature>
<gene>
    <name evidence="2" type="ORF">GGI15_004620</name>
</gene>
<proteinExistence type="predicted"/>
<feature type="compositionally biased region" description="Basic and acidic residues" evidence="1">
    <location>
        <begin position="301"/>
        <end position="319"/>
    </location>
</feature>
<evidence type="ECO:0000256" key="1">
    <source>
        <dbReference type="SAM" id="MobiDB-lite"/>
    </source>
</evidence>
<keyword evidence="3" id="KW-1185">Reference proteome</keyword>
<dbReference type="Proteomes" id="UP001140172">
    <property type="component" value="Unassembled WGS sequence"/>
</dbReference>
<feature type="region of interest" description="Disordered" evidence="1">
    <location>
        <begin position="207"/>
        <end position="386"/>
    </location>
</feature>
<accession>A0A9W8LEG9</accession>
<feature type="compositionally biased region" description="Basic residues" evidence="1">
    <location>
        <begin position="377"/>
        <end position="386"/>
    </location>
</feature>
<feature type="compositionally biased region" description="Polar residues" evidence="1">
    <location>
        <begin position="228"/>
        <end position="250"/>
    </location>
</feature>
<sequence length="386" mass="39491">MMQQPPPQQARSPSGLTIAGGTRSSVVDRVKWIEKTHGPAGGQVGGAAGGAGRARLRLPKHFADSQAAAAAATPAAMSPTKPGAANATAAAVPTAISPTKTVSAVPVVVSPIKAAAAPVADIRIPEETLPANVRQPMPSPALSEVSTLATGNSSNGTAATKPPADVPAASAIPAPAQYPLPPSHSRMHSITDESIVSLEDDGDGLLYMSRNSSTSSLNDYTDPVHVNGASSGLPSQNSPYGTANGSSMSINKYGRTQGKPLSSGSTGEGVTVYKSLGGIRGRGAPKAARRFGRAPQPDEPLGEREARAASSDGSERAEEAAGDSLLSRLSKLSGGRPKIQDLVSNRSAPKFVKRSHHYDAKPLAEHANGSLTGSKFRGSHTQKRYV</sequence>
<evidence type="ECO:0000313" key="2">
    <source>
        <dbReference type="EMBL" id="KAJ2777096.1"/>
    </source>
</evidence>
<evidence type="ECO:0000313" key="3">
    <source>
        <dbReference type="Proteomes" id="UP001140172"/>
    </source>
</evidence>
<feature type="compositionally biased region" description="Gly residues" evidence="1">
    <location>
        <begin position="39"/>
        <end position="52"/>
    </location>
</feature>
<feature type="compositionally biased region" description="Polar residues" evidence="1">
    <location>
        <begin position="209"/>
        <end position="219"/>
    </location>
</feature>
<dbReference type="AlphaFoldDB" id="A0A9W8LEG9"/>
<comment type="caution">
    <text evidence="2">The sequence shown here is derived from an EMBL/GenBank/DDBJ whole genome shotgun (WGS) entry which is preliminary data.</text>
</comment>